<feature type="domain" description="GPI inositol-deacylase winged helix" evidence="5">
    <location>
        <begin position="469"/>
        <end position="546"/>
    </location>
</feature>
<feature type="repeat" description="ANK" evidence="3">
    <location>
        <begin position="763"/>
        <end position="790"/>
    </location>
</feature>
<dbReference type="PANTHER" id="PTHR24201">
    <property type="entry name" value="ANK_REP_REGION DOMAIN-CONTAINING PROTEIN"/>
    <property type="match status" value="1"/>
</dbReference>
<name>A0AAN6NBJ5_9PEZI</name>
<dbReference type="PROSITE" id="PS50297">
    <property type="entry name" value="ANK_REP_REGION"/>
    <property type="match status" value="9"/>
</dbReference>
<accession>A0AAN6NBJ5</accession>
<dbReference type="SMART" id="SM00248">
    <property type="entry name" value="ANK"/>
    <property type="match status" value="13"/>
</dbReference>
<evidence type="ECO:0000313" key="7">
    <source>
        <dbReference type="EMBL" id="KAK3942745.1"/>
    </source>
</evidence>
<dbReference type="Gene3D" id="1.25.40.20">
    <property type="entry name" value="Ankyrin repeat-containing domain"/>
    <property type="match status" value="2"/>
</dbReference>
<evidence type="ECO:0000256" key="4">
    <source>
        <dbReference type="SAM" id="MobiDB-lite"/>
    </source>
</evidence>
<dbReference type="Pfam" id="PF13857">
    <property type="entry name" value="Ank_5"/>
    <property type="match status" value="2"/>
</dbReference>
<feature type="compositionally biased region" description="Basic residues" evidence="4">
    <location>
        <begin position="1192"/>
        <end position="1205"/>
    </location>
</feature>
<dbReference type="Pfam" id="PF22939">
    <property type="entry name" value="WHD_GPIID"/>
    <property type="match status" value="1"/>
</dbReference>
<evidence type="ECO:0000256" key="1">
    <source>
        <dbReference type="ARBA" id="ARBA00022737"/>
    </source>
</evidence>
<keyword evidence="1" id="KW-0677">Repeat</keyword>
<dbReference type="Pfam" id="PF12796">
    <property type="entry name" value="Ank_2"/>
    <property type="match status" value="3"/>
</dbReference>
<feature type="domain" description="Nephrocystin 3-like N-terminal" evidence="6">
    <location>
        <begin position="185"/>
        <end position="349"/>
    </location>
</feature>
<dbReference type="SUPFAM" id="SSF52540">
    <property type="entry name" value="P-loop containing nucleoside triphosphate hydrolases"/>
    <property type="match status" value="1"/>
</dbReference>
<gene>
    <name evidence="7" type="ORF">QBC46DRAFT_283343</name>
</gene>
<reference evidence="8" key="1">
    <citation type="journal article" date="2023" name="Mol. Phylogenet. Evol.">
        <title>Genome-scale phylogeny and comparative genomics of the fungal order Sordariales.</title>
        <authorList>
            <person name="Hensen N."/>
            <person name="Bonometti L."/>
            <person name="Westerberg I."/>
            <person name="Brannstrom I.O."/>
            <person name="Guillou S."/>
            <person name="Cros-Aarteil S."/>
            <person name="Calhoun S."/>
            <person name="Haridas S."/>
            <person name="Kuo A."/>
            <person name="Mondo S."/>
            <person name="Pangilinan J."/>
            <person name="Riley R."/>
            <person name="LaButti K."/>
            <person name="Andreopoulos B."/>
            <person name="Lipzen A."/>
            <person name="Chen C."/>
            <person name="Yan M."/>
            <person name="Daum C."/>
            <person name="Ng V."/>
            <person name="Clum A."/>
            <person name="Steindorff A."/>
            <person name="Ohm R.A."/>
            <person name="Martin F."/>
            <person name="Silar P."/>
            <person name="Natvig D.O."/>
            <person name="Lalanne C."/>
            <person name="Gautier V."/>
            <person name="Ament-Velasquez S.L."/>
            <person name="Kruys A."/>
            <person name="Hutchinson M.I."/>
            <person name="Powell A.J."/>
            <person name="Barry K."/>
            <person name="Miller A.N."/>
            <person name="Grigoriev I.V."/>
            <person name="Debuchy R."/>
            <person name="Gladieux P."/>
            <person name="Hiltunen Thoren M."/>
            <person name="Johannesson H."/>
        </authorList>
    </citation>
    <scope>NUCLEOTIDE SEQUENCE [LARGE SCALE GENOMIC DNA]</scope>
    <source>
        <strain evidence="8">CBS 340.73</strain>
    </source>
</reference>
<sequence>MSFGFGVGDFLAVLKLAKQIRTEFASAPSQLKSISNETRSLWIVLEDVEVTLSDNELDDEQQAHVEEILRSCRDVLNELENTLVKYQELDRPGGGLTGRAKRTWKRLRWEPEDIRELRERITSNITLLNTFLGGISSQAIFETQRGVQQLKLRQDDHDRLALLHWLTPTDYAPQQSDLISRRQAGTGQWFLNSEAYQTWLRAAQTRLFCPGIPGAGKTISSAITVHDLGERFQDDPETGLAYIYFNFRQQDQQTIEDVLASLLKQLLRGMTGDSSSGALKHLHDLRKRQHRPSIEELTDGLRSVAGMYSRVYFVMDGLDEASDICRKELLSKLFELQSRCKANILATSRPIPEIVSRFEGSLSLEIRANSEDVEKYLDGHMEQLPSCVRRHPELQKEIKVALSEAVDGMFLLAQIYLSLLDDKLTPKAIRSALTRLKKQNTALGDDFKIQALGSAYDQAMERIRQQRPGVRDLAMQVLSWITCAMRPLMTCELQCALAIELGTSKIDEQNTVEIADMVAICAGLVTVDGESDIIRLAHYTTQEYFQRRQDHWFPDAEARITEALLTYLTFDAFKGGYCSDFDFIVRLDFNPLYDYASSNWAHHARKVPPSSPDSETLHQKVVAFLESTSHVQAAGQPLSLPIFGRSYGPGSDRFQIPPQITMTGLHMAAYFGLDYAVRALLQSRNVDTMDDNDRTPLSYAAGGGHIAVTEHLLANGAQVDLGSGDSCYPWVKTPLAWACEAGHQSIAQQRLEKGVEIDPKDRGGQIALCYAAERGHQAIVQLLLEKGADIKGYWGQTALSHAAHGGHQAIVQLLIEQGADFNLTDEGDWVPLPEAASGGHEAVVQLLLQSGADIESKGPFGKTSLWNAASGGHEAVVQLLLENGADIESKDTYGSTPLSRAARLGHEAIVQLLLQSGADIESKDPSGCTPLAQAIEFGKEGVMRYLLAKGADVNSRDKDGRTPLCIAARQKNPDFAQALLDHGADIHSRDDTGRTPVSVAAISGKERVLTTLLSNNSSGVDTRDHYGSTPLSLAVRHGRTEAVRVLLNTKRVDLDTRDFFGRTPLWYAKTLTLRGGSPEKEAEVVRLLLDSAEQRGISLTPLSDLPPMGEEGTYLRLQESSYSDECGVCTFKLGKYSNRMYFCCSICRVHLLWPELVFAICLDCHKNGARCVGDGQDGHELVLHKFGIPKPTRTKKRRNRRRRKTGTILPV</sequence>
<dbReference type="InterPro" id="IPR027417">
    <property type="entry name" value="P-loop_NTPase"/>
</dbReference>
<dbReference type="EMBL" id="MU853771">
    <property type="protein sequence ID" value="KAK3942745.1"/>
    <property type="molecule type" value="Genomic_DNA"/>
</dbReference>
<dbReference type="InterPro" id="IPR056884">
    <property type="entry name" value="NPHP3-like_N"/>
</dbReference>
<feature type="repeat" description="ANK" evidence="3">
    <location>
        <begin position="1026"/>
        <end position="1048"/>
    </location>
</feature>
<evidence type="ECO:0000256" key="3">
    <source>
        <dbReference type="PROSITE-ProRule" id="PRU00023"/>
    </source>
</evidence>
<evidence type="ECO:0000259" key="5">
    <source>
        <dbReference type="Pfam" id="PF22939"/>
    </source>
</evidence>
<protein>
    <submittedName>
        <fullName evidence="7">Ankyrin repeat-containing domain protein</fullName>
    </submittedName>
</protein>
<feature type="repeat" description="ANK" evidence="3">
    <location>
        <begin position="827"/>
        <end position="859"/>
    </location>
</feature>
<dbReference type="PROSITE" id="PS50088">
    <property type="entry name" value="ANK_REPEAT"/>
    <property type="match status" value="9"/>
</dbReference>
<feature type="region of interest" description="Disordered" evidence="4">
    <location>
        <begin position="1192"/>
        <end position="1211"/>
    </location>
</feature>
<comment type="caution">
    <text evidence="7">The sequence shown here is derived from an EMBL/GenBank/DDBJ whole genome shotgun (WGS) entry which is preliminary data.</text>
</comment>
<dbReference type="InterPro" id="IPR054471">
    <property type="entry name" value="GPIID_WHD"/>
</dbReference>
<evidence type="ECO:0000259" key="6">
    <source>
        <dbReference type="Pfam" id="PF24883"/>
    </source>
</evidence>
<keyword evidence="8" id="KW-1185">Reference proteome</keyword>
<keyword evidence="2 3" id="KW-0040">ANK repeat</keyword>
<evidence type="ECO:0000256" key="2">
    <source>
        <dbReference type="ARBA" id="ARBA00023043"/>
    </source>
</evidence>
<proteinExistence type="predicted"/>
<feature type="repeat" description="ANK" evidence="3">
    <location>
        <begin position="959"/>
        <end position="991"/>
    </location>
</feature>
<dbReference type="Proteomes" id="UP001303473">
    <property type="component" value="Unassembled WGS sequence"/>
</dbReference>
<dbReference type="AlphaFoldDB" id="A0AAN6NBJ5"/>
<feature type="repeat" description="ANK" evidence="3">
    <location>
        <begin position="893"/>
        <end position="925"/>
    </location>
</feature>
<feature type="repeat" description="ANK" evidence="3">
    <location>
        <begin position="692"/>
        <end position="724"/>
    </location>
</feature>
<organism evidence="7 8">
    <name type="scientific">Diplogelasinospora grovesii</name>
    <dbReference type="NCBI Taxonomy" id="303347"/>
    <lineage>
        <taxon>Eukaryota</taxon>
        <taxon>Fungi</taxon>
        <taxon>Dikarya</taxon>
        <taxon>Ascomycota</taxon>
        <taxon>Pezizomycotina</taxon>
        <taxon>Sordariomycetes</taxon>
        <taxon>Sordariomycetidae</taxon>
        <taxon>Sordariales</taxon>
        <taxon>Diplogelasinosporaceae</taxon>
        <taxon>Diplogelasinospora</taxon>
    </lineage>
</organism>
<dbReference type="PRINTS" id="PR01415">
    <property type="entry name" value="ANKYRIN"/>
</dbReference>
<feature type="repeat" description="ANK" evidence="3">
    <location>
        <begin position="860"/>
        <end position="892"/>
    </location>
</feature>
<feature type="repeat" description="ANK" evidence="3">
    <location>
        <begin position="794"/>
        <end position="826"/>
    </location>
</feature>
<evidence type="ECO:0000313" key="8">
    <source>
        <dbReference type="Proteomes" id="UP001303473"/>
    </source>
</evidence>
<dbReference type="PANTHER" id="PTHR24201:SF16">
    <property type="entry name" value="ANKYRIN-1-LIKE-RELATED"/>
    <property type="match status" value="1"/>
</dbReference>
<dbReference type="Gene3D" id="3.40.50.300">
    <property type="entry name" value="P-loop containing nucleotide triphosphate hydrolases"/>
    <property type="match status" value="1"/>
</dbReference>
<dbReference type="SUPFAM" id="SSF48403">
    <property type="entry name" value="Ankyrin repeat"/>
    <property type="match status" value="1"/>
</dbReference>
<dbReference type="Pfam" id="PF24883">
    <property type="entry name" value="NPHP3_N"/>
    <property type="match status" value="1"/>
</dbReference>
<dbReference type="Pfam" id="PF00023">
    <property type="entry name" value="Ank"/>
    <property type="match status" value="1"/>
</dbReference>
<dbReference type="InterPro" id="IPR050776">
    <property type="entry name" value="Ank_Repeat/CDKN_Inhibitor"/>
</dbReference>
<dbReference type="InterPro" id="IPR036770">
    <property type="entry name" value="Ankyrin_rpt-contain_sf"/>
</dbReference>
<dbReference type="InterPro" id="IPR002110">
    <property type="entry name" value="Ankyrin_rpt"/>
</dbReference>
<feature type="repeat" description="ANK" evidence="3">
    <location>
        <begin position="926"/>
        <end position="958"/>
    </location>
</feature>